<proteinExistence type="inferred from homology"/>
<accession>A0A0B7MPK9</accession>
<protein>
    <recommendedName>
        <fullName evidence="8">Pseudouridine-5'-phosphate glycosidase</fullName>
    </recommendedName>
</protein>
<keyword evidence="4" id="KW-0456">Lyase</keyword>
<evidence type="ECO:0000313" key="7">
    <source>
        <dbReference type="Proteomes" id="UP000054107"/>
    </source>
</evidence>
<evidence type="ECO:0000256" key="4">
    <source>
        <dbReference type="ARBA" id="ARBA00023239"/>
    </source>
</evidence>
<dbReference type="Pfam" id="PF04227">
    <property type="entry name" value="Indigoidine_A"/>
    <property type="match status" value="1"/>
</dbReference>
<dbReference type="OrthoDB" id="198885at2759"/>
<dbReference type="EMBL" id="LN719426">
    <property type="protein sequence ID" value="CEP07821.1"/>
    <property type="molecule type" value="Genomic_DNA"/>
</dbReference>
<evidence type="ECO:0000256" key="1">
    <source>
        <dbReference type="ARBA" id="ARBA00022723"/>
    </source>
</evidence>
<dbReference type="GO" id="GO:0004730">
    <property type="term" value="F:pseudouridylate synthase activity"/>
    <property type="evidence" value="ECO:0007669"/>
    <property type="project" value="InterPro"/>
</dbReference>
<dbReference type="HAMAP" id="MF_01876">
    <property type="entry name" value="PsiMP_glycosidase"/>
    <property type="match status" value="1"/>
</dbReference>
<keyword evidence="3" id="KW-0464">Manganese</keyword>
<dbReference type="PANTHER" id="PTHR42909:SF1">
    <property type="entry name" value="CARBOHYDRATE KINASE PFKB DOMAIN-CONTAINING PROTEIN"/>
    <property type="match status" value="1"/>
</dbReference>
<dbReference type="GO" id="GO:0005737">
    <property type="term" value="C:cytoplasm"/>
    <property type="evidence" value="ECO:0007669"/>
    <property type="project" value="TreeGrafter"/>
</dbReference>
<dbReference type="GO" id="GO:0046872">
    <property type="term" value="F:metal ion binding"/>
    <property type="evidence" value="ECO:0007669"/>
    <property type="project" value="UniProtKB-KW"/>
</dbReference>
<dbReference type="InterPro" id="IPR007342">
    <property type="entry name" value="PsuG"/>
</dbReference>
<dbReference type="AlphaFoldDB" id="A0A0B7MPK9"/>
<gene>
    <name evidence="6" type="primary">PARPA_01129.1 scaffold 1359</name>
</gene>
<evidence type="ECO:0000256" key="5">
    <source>
        <dbReference type="ARBA" id="ARBA00023295"/>
    </source>
</evidence>
<dbReference type="STRING" id="35722.A0A0B7MPK9"/>
<evidence type="ECO:0000313" key="6">
    <source>
        <dbReference type="EMBL" id="CEP07821.1"/>
    </source>
</evidence>
<keyword evidence="1" id="KW-0479">Metal-binding</keyword>
<organism evidence="6 7">
    <name type="scientific">Parasitella parasitica</name>
    <dbReference type="NCBI Taxonomy" id="35722"/>
    <lineage>
        <taxon>Eukaryota</taxon>
        <taxon>Fungi</taxon>
        <taxon>Fungi incertae sedis</taxon>
        <taxon>Mucoromycota</taxon>
        <taxon>Mucoromycotina</taxon>
        <taxon>Mucoromycetes</taxon>
        <taxon>Mucorales</taxon>
        <taxon>Mucorineae</taxon>
        <taxon>Mucoraceae</taxon>
        <taxon>Parasitella</taxon>
    </lineage>
</organism>
<evidence type="ECO:0000256" key="2">
    <source>
        <dbReference type="ARBA" id="ARBA00022801"/>
    </source>
</evidence>
<dbReference type="InterPro" id="IPR022830">
    <property type="entry name" value="Indigdn_synthA-like"/>
</dbReference>
<name>A0A0B7MPK9_9FUNG</name>
<keyword evidence="5" id="KW-0326">Glycosidase</keyword>
<keyword evidence="2" id="KW-0378">Hydrolase</keyword>
<evidence type="ECO:0008006" key="8">
    <source>
        <dbReference type="Google" id="ProtNLM"/>
    </source>
</evidence>
<keyword evidence="7" id="KW-1185">Reference proteome</keyword>
<sequence length="320" mass="34039">MVLASRRVLTIAKRGFHAYPIAKSFIITPEIKAAIERKGPVVALESTIISHGMPYPQNVETAKVVENIIREQGAIPATIALLDGRVHIGLTDKTLENLGKIGPKAQKTSRRDLAAVLSQKKAGATTVASTMILARAAGIPIFVTGGIGGVHRGAEESFDISADLTELGRTPVAVICAGVKSILDIPKTLEVLETQGVTVITIGKTNRFPAFYTPDSGYNANAAKLIFANHKLEMNSGMVFAVPIPNESAADVKSIQYAVDRAIAEARASNIYGKEETPFLLKRIAELTQGESLAANIALVKNNAKIGGQMAVHLSQLKNQ</sequence>
<dbReference type="PANTHER" id="PTHR42909">
    <property type="entry name" value="ZGC:136858"/>
    <property type="match status" value="1"/>
</dbReference>
<dbReference type="GO" id="GO:0016798">
    <property type="term" value="F:hydrolase activity, acting on glycosyl bonds"/>
    <property type="evidence" value="ECO:0007669"/>
    <property type="project" value="UniProtKB-KW"/>
</dbReference>
<reference evidence="6 7" key="1">
    <citation type="submission" date="2014-09" db="EMBL/GenBank/DDBJ databases">
        <authorList>
            <person name="Ellenberger Sabrina"/>
        </authorList>
    </citation>
    <scope>NUCLEOTIDE SEQUENCE [LARGE SCALE GENOMIC DNA]</scope>
    <source>
        <strain evidence="6 7">CBS 412.66</strain>
    </source>
</reference>
<dbReference type="Gene3D" id="3.40.1790.10">
    <property type="entry name" value="Indigoidine synthase domain"/>
    <property type="match status" value="1"/>
</dbReference>
<evidence type="ECO:0000256" key="3">
    <source>
        <dbReference type="ARBA" id="ARBA00023211"/>
    </source>
</evidence>
<dbReference type="SUPFAM" id="SSF110581">
    <property type="entry name" value="Indigoidine synthase A-like"/>
    <property type="match status" value="1"/>
</dbReference>
<dbReference type="Proteomes" id="UP000054107">
    <property type="component" value="Unassembled WGS sequence"/>
</dbReference>